<protein>
    <submittedName>
        <fullName evidence="3">Proline--tRNA ligase</fullName>
    </submittedName>
</protein>
<dbReference type="CDD" id="cd00861">
    <property type="entry name" value="ProRS_anticodon_short"/>
    <property type="match status" value="1"/>
</dbReference>
<keyword evidence="1" id="KW-0030">Aminoacyl-tRNA synthetase</keyword>
<dbReference type="InterPro" id="IPR050062">
    <property type="entry name" value="Pro-tRNA_synthetase"/>
</dbReference>
<name>A0A2M7BWX5_9BACT</name>
<reference evidence="4" key="1">
    <citation type="submission" date="2017-09" db="EMBL/GenBank/DDBJ databases">
        <title>Depth-based differentiation of microbial function through sediment-hosted aquifers and enrichment of novel symbionts in the deep terrestrial subsurface.</title>
        <authorList>
            <person name="Probst A.J."/>
            <person name="Ladd B."/>
            <person name="Jarett J.K."/>
            <person name="Geller-Mcgrath D.E."/>
            <person name="Sieber C.M.K."/>
            <person name="Emerson J.B."/>
            <person name="Anantharaman K."/>
            <person name="Thomas B.C."/>
            <person name="Malmstrom R."/>
            <person name="Stieglmeier M."/>
            <person name="Klingl A."/>
            <person name="Woyke T."/>
            <person name="Ryan C.M."/>
            <person name="Banfield J.F."/>
        </authorList>
    </citation>
    <scope>NUCLEOTIDE SEQUENCE [LARGE SCALE GENOMIC DNA]</scope>
</reference>
<dbReference type="GO" id="GO:0005829">
    <property type="term" value="C:cytosol"/>
    <property type="evidence" value="ECO:0007669"/>
    <property type="project" value="TreeGrafter"/>
</dbReference>
<dbReference type="InterPro" id="IPR045864">
    <property type="entry name" value="aa-tRNA-synth_II/BPL/LPL"/>
</dbReference>
<dbReference type="Gene3D" id="3.40.50.800">
    <property type="entry name" value="Anticodon-binding domain"/>
    <property type="match status" value="1"/>
</dbReference>
<organism evidence="3 4">
    <name type="scientific">Candidatus Roizmanbacteria bacterium CG03_land_8_20_14_0_80_35_26</name>
    <dbReference type="NCBI Taxonomy" id="1974845"/>
    <lineage>
        <taxon>Bacteria</taxon>
        <taxon>Candidatus Roizmaniibacteriota</taxon>
    </lineage>
</organism>
<evidence type="ECO:0000259" key="2">
    <source>
        <dbReference type="Pfam" id="PF03129"/>
    </source>
</evidence>
<comment type="caution">
    <text evidence="3">The sequence shown here is derived from an EMBL/GenBank/DDBJ whole genome shotgun (WGS) entry which is preliminary data.</text>
</comment>
<proteinExistence type="predicted"/>
<sequence length="213" mass="24234">SLITVKNFIGGQKEEKTDSINVNYGRDFKCEILADIALAKEGYLSESGKKLVEKRGIEVGNTFQLGYHYSKLMKNATFVDKDGKEKLYYMGCYGIGIGRTMATIVEKYHDDKGIIWPESVAPYQVHLIGLDLKEKSIKLKVYQVYQELIKKNIEVLFDDREEVTAGEKFADADLIGIPIRLVVSKRTDNQVEFKKRTDKKTELLALDDIIGRL</sequence>
<dbReference type="EMBL" id="PEUY01000032">
    <property type="protein sequence ID" value="PIV11039.1"/>
    <property type="molecule type" value="Genomic_DNA"/>
</dbReference>
<gene>
    <name evidence="3" type="ORF">COS50_02365</name>
</gene>
<dbReference type="SUPFAM" id="SSF52954">
    <property type="entry name" value="Class II aaRS ABD-related"/>
    <property type="match status" value="1"/>
</dbReference>
<dbReference type="Gene3D" id="3.30.930.10">
    <property type="entry name" value="Bira Bifunctional Protein, Domain 2"/>
    <property type="match status" value="1"/>
</dbReference>
<dbReference type="GO" id="GO:0004827">
    <property type="term" value="F:proline-tRNA ligase activity"/>
    <property type="evidence" value="ECO:0007669"/>
    <property type="project" value="TreeGrafter"/>
</dbReference>
<accession>A0A2M7BWX5</accession>
<feature type="non-terminal residue" evidence="3">
    <location>
        <position position="1"/>
    </location>
</feature>
<evidence type="ECO:0000313" key="3">
    <source>
        <dbReference type="EMBL" id="PIV11039.1"/>
    </source>
</evidence>
<dbReference type="Pfam" id="PF03129">
    <property type="entry name" value="HGTP_anticodon"/>
    <property type="match status" value="1"/>
</dbReference>
<dbReference type="InterPro" id="IPR004154">
    <property type="entry name" value="Anticodon-bd"/>
</dbReference>
<dbReference type="AlphaFoldDB" id="A0A2M7BWX5"/>
<feature type="domain" description="Anticodon-binding" evidence="2">
    <location>
        <begin position="124"/>
        <end position="212"/>
    </location>
</feature>
<dbReference type="GO" id="GO:0006433">
    <property type="term" value="P:prolyl-tRNA aminoacylation"/>
    <property type="evidence" value="ECO:0007669"/>
    <property type="project" value="TreeGrafter"/>
</dbReference>
<keyword evidence="3" id="KW-0436">Ligase</keyword>
<dbReference type="Proteomes" id="UP000230673">
    <property type="component" value="Unassembled WGS sequence"/>
</dbReference>
<evidence type="ECO:0000256" key="1">
    <source>
        <dbReference type="ARBA" id="ARBA00023146"/>
    </source>
</evidence>
<evidence type="ECO:0000313" key="4">
    <source>
        <dbReference type="Proteomes" id="UP000230673"/>
    </source>
</evidence>
<dbReference type="InterPro" id="IPR036621">
    <property type="entry name" value="Anticodon-bd_dom_sf"/>
</dbReference>
<dbReference type="PANTHER" id="PTHR42753">
    <property type="entry name" value="MITOCHONDRIAL RIBOSOME PROTEIN L39/PROLYL-TRNA LIGASE FAMILY MEMBER"/>
    <property type="match status" value="1"/>
</dbReference>
<dbReference type="InterPro" id="IPR044140">
    <property type="entry name" value="ProRS_anticodon_short"/>
</dbReference>
<dbReference type="SUPFAM" id="SSF55681">
    <property type="entry name" value="Class II aaRS and biotin synthetases"/>
    <property type="match status" value="1"/>
</dbReference>
<dbReference type="PANTHER" id="PTHR42753:SF2">
    <property type="entry name" value="PROLINE--TRNA LIGASE"/>
    <property type="match status" value="1"/>
</dbReference>